<accession>A0A8H7SNK9</accession>
<comment type="caution">
    <text evidence="1">The sequence shown here is derived from an EMBL/GenBank/DDBJ whole genome shotgun (WGS) entry which is preliminary data.</text>
</comment>
<gene>
    <name evidence="1" type="ORF">INT48_001556</name>
</gene>
<proteinExistence type="predicted"/>
<organism evidence="1 2">
    <name type="scientific">Thamnidium elegans</name>
    <dbReference type="NCBI Taxonomy" id="101142"/>
    <lineage>
        <taxon>Eukaryota</taxon>
        <taxon>Fungi</taxon>
        <taxon>Fungi incertae sedis</taxon>
        <taxon>Mucoromycota</taxon>
        <taxon>Mucoromycotina</taxon>
        <taxon>Mucoromycetes</taxon>
        <taxon>Mucorales</taxon>
        <taxon>Mucorineae</taxon>
        <taxon>Mucoraceae</taxon>
        <taxon>Thamnidium</taxon>
    </lineage>
</organism>
<reference evidence="1" key="1">
    <citation type="submission" date="2021-01" db="EMBL/GenBank/DDBJ databases">
        <title>Metabolic potential, ecology and presence of endohyphal bacteria is reflected in genomic diversity of Mucoromycotina.</title>
        <authorList>
            <person name="Muszewska A."/>
            <person name="Okrasinska A."/>
            <person name="Steczkiewicz K."/>
            <person name="Drgas O."/>
            <person name="Orlowska M."/>
            <person name="Perlinska-Lenart U."/>
            <person name="Aleksandrzak-Piekarczyk T."/>
            <person name="Szatraj K."/>
            <person name="Zielenkiewicz U."/>
            <person name="Pilsyk S."/>
            <person name="Malc E."/>
            <person name="Mieczkowski P."/>
            <person name="Kruszewska J.S."/>
            <person name="Biernat P."/>
            <person name="Pawlowska J."/>
        </authorList>
    </citation>
    <scope>NUCLEOTIDE SEQUENCE</scope>
    <source>
        <strain evidence="1">WA0000018081</strain>
    </source>
</reference>
<keyword evidence="2" id="KW-1185">Reference proteome</keyword>
<dbReference type="AlphaFoldDB" id="A0A8H7SNK9"/>
<evidence type="ECO:0000313" key="2">
    <source>
        <dbReference type="Proteomes" id="UP000613177"/>
    </source>
</evidence>
<protein>
    <submittedName>
        <fullName evidence="1">Uncharacterized protein</fullName>
    </submittedName>
</protein>
<name>A0A8H7SNK9_9FUNG</name>
<evidence type="ECO:0000313" key="1">
    <source>
        <dbReference type="EMBL" id="KAG2232271.1"/>
    </source>
</evidence>
<sequence length="401" mass="45730">MFSNEVYSMTGITDVNLLVEAAVDSFKNSFKKFLNDYSSPDKRQKLAIEKMRNNVGAVLASTLAQVTFEKRRSGLNRNLKSCTARISKIVYTRIRSPSLIQPILKIMLDLQPPKPQPVPPNKKRTIHYGGTYGISAQYGNKVTLILAILDLQAKDTLKEKNKAFRSQDIKHLPFDQKIHTLVGTFCSNNILNLASPGLIPERFKVEIQKIKKKLEIALSSAANEQEKQLLIRFSNIKSLEDIESLVKSIPLVPQTGGFTFLSLALTKLITLWQSEVLLNHDHKETWFHMQLYGDLLDSAFLFNKNYITKRSECHASTIKYLKKMKKIDDTEKDCEVDLILFNHGYGDMFTREDKCESALLGAVQNDFEKGNNLREKRLLYLKSIIPYKSNINHICGIRAMK</sequence>
<dbReference type="Proteomes" id="UP000613177">
    <property type="component" value="Unassembled WGS sequence"/>
</dbReference>
<dbReference type="EMBL" id="JAEPRE010000117">
    <property type="protein sequence ID" value="KAG2232271.1"/>
    <property type="molecule type" value="Genomic_DNA"/>
</dbReference>